<proteinExistence type="predicted"/>
<accession>A0A941FSM7</accession>
<evidence type="ECO:0008006" key="3">
    <source>
        <dbReference type="Google" id="ProtNLM"/>
    </source>
</evidence>
<dbReference type="Proteomes" id="UP000680045">
    <property type="component" value="Unassembled WGS sequence"/>
</dbReference>
<organism evidence="1 2">
    <name type="scientific">Peribacillus frigoritolerans</name>
    <dbReference type="NCBI Taxonomy" id="450367"/>
    <lineage>
        <taxon>Bacteria</taxon>
        <taxon>Bacillati</taxon>
        <taxon>Bacillota</taxon>
        <taxon>Bacilli</taxon>
        <taxon>Bacillales</taxon>
        <taxon>Bacillaceae</taxon>
        <taxon>Peribacillus</taxon>
    </lineage>
</organism>
<comment type="caution">
    <text evidence="1">The sequence shown here is derived from an EMBL/GenBank/DDBJ whole genome shotgun (WGS) entry which is preliminary data.</text>
</comment>
<name>A0A941FSM7_9BACI</name>
<reference evidence="1" key="1">
    <citation type="submission" date="2021-04" db="EMBL/GenBank/DDBJ databases">
        <title>Whole genome sequencing of Enterococci isolates from hospitalized patients.</title>
        <authorList>
            <person name="Ogoti B.M."/>
            <person name="Onyambu F.G."/>
        </authorList>
    </citation>
    <scope>NUCLEOTIDE SEQUENCE</scope>
    <source>
        <strain evidence="1">242</strain>
    </source>
</reference>
<dbReference type="EMBL" id="JAGTPW010000057">
    <property type="protein sequence ID" value="MBR8645922.1"/>
    <property type="molecule type" value="Genomic_DNA"/>
</dbReference>
<protein>
    <recommendedName>
        <fullName evidence="3">DUF4162 domain-containing protein</fullName>
    </recommendedName>
</protein>
<evidence type="ECO:0000313" key="1">
    <source>
        <dbReference type="EMBL" id="MBR8645922.1"/>
    </source>
</evidence>
<dbReference type="AlphaFoldDB" id="A0A941FSM7"/>
<evidence type="ECO:0000313" key="2">
    <source>
        <dbReference type="Proteomes" id="UP000680045"/>
    </source>
</evidence>
<sequence length="72" mass="7943">MAGGTYSKGAEILSSFTEITLDQKYIITAYDELKTPEWNAALNQAGVRVHEMNQKAPGLEELFLQVTGRCGH</sequence>
<gene>
    <name evidence="1" type="ORF">KEH51_23975</name>
</gene>